<dbReference type="PANTHER" id="PTHR12558">
    <property type="entry name" value="CELL DIVISION CYCLE 16,23,27"/>
    <property type="match status" value="1"/>
</dbReference>
<dbReference type="GO" id="GO:0016567">
    <property type="term" value="P:protein ubiquitination"/>
    <property type="evidence" value="ECO:0007669"/>
    <property type="project" value="TreeGrafter"/>
</dbReference>
<dbReference type="EMBL" id="BDIP01004441">
    <property type="protein sequence ID" value="GIQ88841.1"/>
    <property type="molecule type" value="Genomic_DNA"/>
</dbReference>
<evidence type="ECO:0000313" key="4">
    <source>
        <dbReference type="EMBL" id="GIQ88841.1"/>
    </source>
</evidence>
<dbReference type="GO" id="GO:0005680">
    <property type="term" value="C:anaphase-promoting complex"/>
    <property type="evidence" value="ECO:0007669"/>
    <property type="project" value="TreeGrafter"/>
</dbReference>
<comment type="similarity">
    <text evidence="2">Belongs to the APC3/CDC27 family.</text>
</comment>
<protein>
    <submittedName>
        <fullName evidence="4">Uncharacterized protein</fullName>
    </submittedName>
</protein>
<evidence type="ECO:0000256" key="3">
    <source>
        <dbReference type="PROSITE-ProRule" id="PRU00339"/>
    </source>
</evidence>
<name>A0A9K3GNJ5_9EUKA</name>
<comment type="caution">
    <text evidence="4">The sequence shown here is derived from an EMBL/GenBank/DDBJ whole genome shotgun (WGS) entry which is preliminary data.</text>
</comment>
<feature type="repeat" description="TPR" evidence="3">
    <location>
        <begin position="163"/>
        <end position="196"/>
    </location>
</feature>
<reference evidence="4 5" key="1">
    <citation type="journal article" date="2018" name="PLoS ONE">
        <title>The draft genome of Kipferlia bialata reveals reductive genome evolution in fornicate parasites.</title>
        <authorList>
            <person name="Tanifuji G."/>
            <person name="Takabayashi S."/>
            <person name="Kume K."/>
            <person name="Takagi M."/>
            <person name="Nakayama T."/>
            <person name="Kamikawa R."/>
            <person name="Inagaki Y."/>
            <person name="Hashimoto T."/>
        </authorList>
    </citation>
    <scope>NUCLEOTIDE SEQUENCE [LARGE SCALE GENOMIC DNA]</scope>
    <source>
        <strain evidence="4">NY0173</strain>
    </source>
</reference>
<dbReference type="SMART" id="SM00028">
    <property type="entry name" value="TPR"/>
    <property type="match status" value="2"/>
</dbReference>
<keyword evidence="5" id="KW-1185">Reference proteome</keyword>
<dbReference type="Proteomes" id="UP000265618">
    <property type="component" value="Unassembled WGS sequence"/>
</dbReference>
<dbReference type="GO" id="GO:0031145">
    <property type="term" value="P:anaphase-promoting complex-dependent catabolic process"/>
    <property type="evidence" value="ECO:0007669"/>
    <property type="project" value="TreeGrafter"/>
</dbReference>
<dbReference type="InterPro" id="IPR011990">
    <property type="entry name" value="TPR-like_helical_dom_sf"/>
</dbReference>
<evidence type="ECO:0000313" key="5">
    <source>
        <dbReference type="Proteomes" id="UP000265618"/>
    </source>
</evidence>
<dbReference type="OrthoDB" id="329563at2759"/>
<keyword evidence="1 3" id="KW-0802">TPR repeat</keyword>
<dbReference type="Pfam" id="PF13181">
    <property type="entry name" value="TPR_8"/>
    <property type="match status" value="1"/>
</dbReference>
<dbReference type="GO" id="GO:0007091">
    <property type="term" value="P:metaphase/anaphase transition of mitotic cell cycle"/>
    <property type="evidence" value="ECO:0007669"/>
    <property type="project" value="TreeGrafter"/>
</dbReference>
<dbReference type="PANTHER" id="PTHR12558:SF13">
    <property type="entry name" value="CELL DIVISION CYCLE PROTEIN 27 HOMOLOG"/>
    <property type="match status" value="1"/>
</dbReference>
<accession>A0A9K3GNJ5</accession>
<dbReference type="SUPFAM" id="SSF48452">
    <property type="entry name" value="TPR-like"/>
    <property type="match status" value="1"/>
</dbReference>
<gene>
    <name evidence="4" type="ORF">KIPB_011181</name>
</gene>
<evidence type="ECO:0000256" key="1">
    <source>
        <dbReference type="ARBA" id="ARBA00022803"/>
    </source>
</evidence>
<dbReference type="Gene3D" id="1.25.40.10">
    <property type="entry name" value="Tetratricopeptide repeat domain"/>
    <property type="match status" value="2"/>
</dbReference>
<dbReference type="GO" id="GO:0051301">
    <property type="term" value="P:cell division"/>
    <property type="evidence" value="ECO:0007669"/>
    <property type="project" value="TreeGrafter"/>
</dbReference>
<evidence type="ECO:0000256" key="2">
    <source>
        <dbReference type="ARBA" id="ARBA00038210"/>
    </source>
</evidence>
<dbReference type="PROSITE" id="PS50005">
    <property type="entry name" value="TPR"/>
    <property type="match status" value="1"/>
</dbReference>
<sequence length="282" mass="30519">AADTLQTVRSACPHSVMGTDLLAVCLWVLRRTEELTHLAVNTAAVLRGPPKDSKGATQPLSLTPAATLSPEPYIARALVMSLACNHQKAEEMLSVALRLAPRKSLYWQLLGQEQQDAKRPSGQALHTAVALSPFAVGAIASLSVDNPEQTMVYAQLAAARGTFRGFLQLGITYRFKNEHDLALACLTKAVALRPRSSTALIHYGACLNQITPPRLKEALAALTEAVNVDPTNSYAHCVLSMSLLESGDRTAAFRHIEIADVLDPDSNAVAECREVLFKRRDE</sequence>
<dbReference type="InterPro" id="IPR019734">
    <property type="entry name" value="TPR_rpt"/>
</dbReference>
<dbReference type="AlphaFoldDB" id="A0A9K3GNJ5"/>
<proteinExistence type="inferred from homology"/>
<feature type="non-terminal residue" evidence="4">
    <location>
        <position position="1"/>
    </location>
</feature>
<dbReference type="GO" id="GO:0005737">
    <property type="term" value="C:cytoplasm"/>
    <property type="evidence" value="ECO:0007669"/>
    <property type="project" value="TreeGrafter"/>
</dbReference>
<organism evidence="4 5">
    <name type="scientific">Kipferlia bialata</name>
    <dbReference type="NCBI Taxonomy" id="797122"/>
    <lineage>
        <taxon>Eukaryota</taxon>
        <taxon>Metamonada</taxon>
        <taxon>Carpediemonas-like organisms</taxon>
        <taxon>Kipferlia</taxon>
    </lineage>
</organism>